<dbReference type="Gene3D" id="1.10.10.160">
    <property type="match status" value="1"/>
</dbReference>
<feature type="binding site" evidence="11">
    <location>
        <begin position="24"/>
        <end position="31"/>
    </location>
    <ligand>
        <name>ATP</name>
        <dbReference type="ChEBI" id="CHEBI:30616"/>
    </ligand>
</feature>
<dbReference type="PANTHER" id="PTHR11070:SF2">
    <property type="entry name" value="ATP-DEPENDENT DNA HELICASE SRS2"/>
    <property type="match status" value="1"/>
</dbReference>
<dbReference type="Proteomes" id="UP000006875">
    <property type="component" value="Chromosome"/>
</dbReference>
<evidence type="ECO:0000256" key="8">
    <source>
        <dbReference type="ARBA" id="ARBA00034617"/>
    </source>
</evidence>
<keyword evidence="2 11" id="KW-0547">Nucleotide-binding</keyword>
<feature type="domain" description="UvrD-like helicase ATP-binding" evidence="12">
    <location>
        <begin position="3"/>
        <end position="306"/>
    </location>
</feature>
<comment type="catalytic activity">
    <reaction evidence="8">
        <text>Couples ATP hydrolysis with the unwinding of duplex DNA by translocating in the 3'-5' direction.</text>
        <dbReference type="EC" id="5.6.2.4"/>
    </reaction>
</comment>
<evidence type="ECO:0000256" key="7">
    <source>
        <dbReference type="ARBA" id="ARBA00023235"/>
    </source>
</evidence>
<evidence type="ECO:0000256" key="10">
    <source>
        <dbReference type="ARBA" id="ARBA00048988"/>
    </source>
</evidence>
<reference evidence="13 14" key="1">
    <citation type="journal article" date="2010" name="Stand. Genomic Sci.">
        <title>Complete genome sequence of Ilyobacter polytropus type strain (CuHbu1).</title>
        <authorList>
            <person name="Sikorski J."/>
            <person name="Chertkov O."/>
            <person name="Lapidus A."/>
            <person name="Nolan M."/>
            <person name="Lucas S."/>
            <person name="Del Rio T.G."/>
            <person name="Tice H."/>
            <person name="Cheng J.F."/>
            <person name="Tapia R."/>
            <person name="Han C."/>
            <person name="Goodwin L."/>
            <person name="Pitluck S."/>
            <person name="Liolios K."/>
            <person name="Ivanova N."/>
            <person name="Mavromatis K."/>
            <person name="Mikhailova N."/>
            <person name="Pati A."/>
            <person name="Chen A."/>
            <person name="Palaniappan K."/>
            <person name="Land M."/>
            <person name="Hauser L."/>
            <person name="Chang Y.J."/>
            <person name="Jeffries C.D."/>
            <person name="Brambilla E."/>
            <person name="Yasawong M."/>
            <person name="Rohde M."/>
            <person name="Pukall R."/>
            <person name="Spring S."/>
            <person name="Goker M."/>
            <person name="Woyke T."/>
            <person name="Bristow J."/>
            <person name="Eisen J.A."/>
            <person name="Markowitz V."/>
            <person name="Hugenholtz P."/>
            <person name="Kyrpides N.C."/>
            <person name="Klenk H.P."/>
        </authorList>
    </citation>
    <scope>NUCLEOTIDE SEQUENCE [LARGE SCALE GENOMIC DNA]</scope>
    <source>
        <strain evidence="14">ATCC 51220 / DSM 2926 / LMG 16218 / CuHBu1</strain>
    </source>
</reference>
<dbReference type="GO" id="GO:0000725">
    <property type="term" value="P:recombinational repair"/>
    <property type="evidence" value="ECO:0007669"/>
    <property type="project" value="TreeGrafter"/>
</dbReference>
<organism evidence="13 14">
    <name type="scientific">Ilyobacter polytropus (strain ATCC 51220 / DSM 2926 / LMG 16218 / CuHBu1)</name>
    <dbReference type="NCBI Taxonomy" id="572544"/>
    <lineage>
        <taxon>Bacteria</taxon>
        <taxon>Fusobacteriati</taxon>
        <taxon>Fusobacteriota</taxon>
        <taxon>Fusobacteriia</taxon>
        <taxon>Fusobacteriales</taxon>
        <taxon>Fusobacteriaceae</taxon>
        <taxon>Ilyobacter</taxon>
    </lineage>
</organism>
<keyword evidence="5 11" id="KW-0067">ATP-binding</keyword>
<dbReference type="InterPro" id="IPR013986">
    <property type="entry name" value="DExx_box_DNA_helicase_dom_sf"/>
</dbReference>
<evidence type="ECO:0000256" key="5">
    <source>
        <dbReference type="ARBA" id="ARBA00022840"/>
    </source>
</evidence>
<evidence type="ECO:0000256" key="9">
    <source>
        <dbReference type="ARBA" id="ARBA00034808"/>
    </source>
</evidence>
<evidence type="ECO:0000256" key="4">
    <source>
        <dbReference type="ARBA" id="ARBA00022806"/>
    </source>
</evidence>
<keyword evidence="3 11" id="KW-0378">Hydrolase</keyword>
<proteinExistence type="inferred from homology"/>
<dbReference type="GO" id="GO:0005524">
    <property type="term" value="F:ATP binding"/>
    <property type="evidence" value="ECO:0007669"/>
    <property type="project" value="UniProtKB-UniRule"/>
</dbReference>
<dbReference type="EC" id="5.6.2.4" evidence="9"/>
<dbReference type="SUPFAM" id="SSF52540">
    <property type="entry name" value="P-loop containing nucleoside triphosphate hydrolases"/>
    <property type="match status" value="1"/>
</dbReference>
<evidence type="ECO:0000313" key="13">
    <source>
        <dbReference type="EMBL" id="ADO83651.1"/>
    </source>
</evidence>
<dbReference type="Gene3D" id="3.40.50.300">
    <property type="entry name" value="P-loop containing nucleotide triphosphate hydrolases"/>
    <property type="match status" value="2"/>
</dbReference>
<dbReference type="InterPro" id="IPR027417">
    <property type="entry name" value="P-loop_NTPase"/>
</dbReference>
<dbReference type="STRING" id="572544.Ilyop_1880"/>
<dbReference type="InterPro" id="IPR014016">
    <property type="entry name" value="UvrD-like_ATP-bd"/>
</dbReference>
<dbReference type="KEGG" id="ipo:Ilyop_1880"/>
<dbReference type="eggNOG" id="COG0210">
    <property type="taxonomic scope" value="Bacteria"/>
</dbReference>
<evidence type="ECO:0000256" key="2">
    <source>
        <dbReference type="ARBA" id="ARBA00022741"/>
    </source>
</evidence>
<dbReference type="AlphaFoldDB" id="E3HAC1"/>
<evidence type="ECO:0000256" key="11">
    <source>
        <dbReference type="PROSITE-ProRule" id="PRU00560"/>
    </source>
</evidence>
<evidence type="ECO:0000256" key="6">
    <source>
        <dbReference type="ARBA" id="ARBA00023125"/>
    </source>
</evidence>
<dbReference type="PANTHER" id="PTHR11070">
    <property type="entry name" value="UVRD / RECB / PCRA DNA HELICASE FAMILY MEMBER"/>
    <property type="match status" value="1"/>
</dbReference>
<dbReference type="EMBL" id="CP002281">
    <property type="protein sequence ID" value="ADO83651.1"/>
    <property type="molecule type" value="Genomic_DNA"/>
</dbReference>
<dbReference type="GO" id="GO:0003677">
    <property type="term" value="F:DNA binding"/>
    <property type="evidence" value="ECO:0007669"/>
    <property type="project" value="UniProtKB-KW"/>
</dbReference>
<dbReference type="GO" id="GO:0043138">
    <property type="term" value="F:3'-5' DNA helicase activity"/>
    <property type="evidence" value="ECO:0007669"/>
    <property type="project" value="UniProtKB-EC"/>
</dbReference>
<name>E3HAC1_ILYPC</name>
<evidence type="ECO:0000256" key="3">
    <source>
        <dbReference type="ARBA" id="ARBA00022801"/>
    </source>
</evidence>
<comment type="similarity">
    <text evidence="1">Belongs to the helicase family. UvrD subfamily.</text>
</comment>
<dbReference type="OrthoDB" id="9765670at2"/>
<evidence type="ECO:0000256" key="1">
    <source>
        <dbReference type="ARBA" id="ARBA00009922"/>
    </source>
</evidence>
<evidence type="ECO:0000313" key="14">
    <source>
        <dbReference type="Proteomes" id="UP000006875"/>
    </source>
</evidence>
<protein>
    <recommendedName>
        <fullName evidence="9">DNA 3'-5' helicase</fullName>
        <ecNumber evidence="9">5.6.2.4</ecNumber>
    </recommendedName>
</protein>
<dbReference type="InterPro" id="IPR000212">
    <property type="entry name" value="DNA_helicase_UvrD/REP"/>
</dbReference>
<accession>E3HAC1</accession>
<keyword evidence="6" id="KW-0238">DNA-binding</keyword>
<dbReference type="HOGENOM" id="CLU_362043_0_0_0"/>
<dbReference type="Gene3D" id="1.10.486.10">
    <property type="entry name" value="PCRA, domain 4"/>
    <property type="match status" value="1"/>
</dbReference>
<keyword evidence="4 11" id="KW-0347">Helicase</keyword>
<dbReference type="RefSeq" id="WP_013388313.1">
    <property type="nucleotide sequence ID" value="NC_014632.1"/>
</dbReference>
<dbReference type="InterPro" id="IPR014017">
    <property type="entry name" value="DNA_helicase_UvrD-like_C"/>
</dbReference>
<dbReference type="Pfam" id="PF00580">
    <property type="entry name" value="UvrD-helicase"/>
    <property type="match status" value="1"/>
</dbReference>
<sequence>MNIDYREEQKKILEYREGRLGIPAVPGAGKTFILSHLAAKLIDKELKDGEEILILTYMNSSVINFKNRISEILSSETNFKNKFQVMTIHKLTNEILRDNLYKIGLSNEYKTITNSNMYHLISMAINDYKKDNQNEIDYFIETSEISEKSHKKWNDELIRIILRLISKVKNLSISPERLHSETKKYAKGSLLKIAGEVYMRYDKLCKREGFLDYDDLLYLCHKILSEDAELCESYKNKFKYIFEDEAQDSNYLQNKILKLISNGNLVKVGDLNQSILSTFTSSSPKLFKSFLKANPVTEMFTAGRSSREILDLANFFVDYVRREHPLKEARSALAEQMIKEVDKGSSPYNPKVDTYGIKTFIEETEDKELERMGSFIEAFSKKYPDKKAAVLFPKNFQIEKAGRVLKRKQVKFQVLADISENLLETLEFMGDLLAFLSKPFDNRRLITLIQGHLMEGIEGKEFQEFIPYLKGINLENIFYRRNDLNIPEKFTTASWWINFEKNIKKLKLLLEFPQNSLEKLLLFIGDIYSFEADQLLLIEKISLDLKRIFKLNPRWTLFDLSLEMKKSRGSEFTYLAKAVESETEELPKEKYNITLTTYHKSKGMEWDMVWLFNVNSDSFPVYLSDNDYGRQQYLKEPYVYPGDYLEDEFRKTFINKKYENITLKRKSERISESIRLLYVGITRAKEYLVISCNGDSDIFYFREINKLIEEGQKRYERRKKG</sequence>
<dbReference type="PROSITE" id="PS51198">
    <property type="entry name" value="UVRD_HELICASE_ATP_BIND"/>
    <property type="match status" value="1"/>
</dbReference>
<keyword evidence="14" id="KW-1185">Reference proteome</keyword>
<comment type="catalytic activity">
    <reaction evidence="10">
        <text>ATP + H2O = ADP + phosphate + H(+)</text>
        <dbReference type="Rhea" id="RHEA:13065"/>
        <dbReference type="ChEBI" id="CHEBI:15377"/>
        <dbReference type="ChEBI" id="CHEBI:15378"/>
        <dbReference type="ChEBI" id="CHEBI:30616"/>
        <dbReference type="ChEBI" id="CHEBI:43474"/>
        <dbReference type="ChEBI" id="CHEBI:456216"/>
        <dbReference type="EC" id="5.6.2.4"/>
    </reaction>
</comment>
<evidence type="ECO:0000259" key="12">
    <source>
        <dbReference type="PROSITE" id="PS51198"/>
    </source>
</evidence>
<dbReference type="GO" id="GO:0016887">
    <property type="term" value="F:ATP hydrolysis activity"/>
    <property type="evidence" value="ECO:0007669"/>
    <property type="project" value="RHEA"/>
</dbReference>
<gene>
    <name evidence="13" type="ordered locus">Ilyop_1880</name>
</gene>
<dbReference type="Pfam" id="PF13361">
    <property type="entry name" value="UvrD_C"/>
    <property type="match status" value="1"/>
</dbReference>
<keyword evidence="7" id="KW-0413">Isomerase</keyword>